<name>A0AA96V2G5_9EURY</name>
<evidence type="ECO:0000313" key="2">
    <source>
        <dbReference type="EMBL" id="WNY24120.1"/>
    </source>
</evidence>
<proteinExistence type="predicted"/>
<dbReference type="EMBL" id="CP131059">
    <property type="protein sequence ID" value="WNY24120.1"/>
    <property type="molecule type" value="Genomic_DNA"/>
</dbReference>
<keyword evidence="1" id="KW-0812">Transmembrane</keyword>
<sequence>MDKIPKILIGFIVAALILAVILTGVLYLDSQKQFNESMPNESELLEMIRESGNLRNPEILRVVEDGDENYRILVALFHDKTSEGSSGFLTIDKTRQTLTGVMGGGSESFSYGEEGARRITTGGLRSNNMSYFYFGSINCDPRIASYKIEYYAPDSTLQIIERKVEEKTFLELHEGEMVNGIVCYDEDGNDITADLWEPETDENETGGNDGEN</sequence>
<keyword evidence="1" id="KW-1133">Transmembrane helix</keyword>
<keyword evidence="3" id="KW-1185">Reference proteome</keyword>
<dbReference type="GeneID" id="85196045"/>
<dbReference type="Proteomes" id="UP001302978">
    <property type="component" value="Chromosome"/>
</dbReference>
<keyword evidence="1" id="KW-0472">Membrane</keyword>
<accession>A0AA96V2G5</accession>
<dbReference type="AlphaFoldDB" id="A0AA96V2G5"/>
<reference evidence="2 3" key="1">
    <citation type="submission" date="2023-07" db="EMBL/GenBank/DDBJ databases">
        <title>Closed genoem sequence of Methanomicrococcus sp. Hf6.</title>
        <authorList>
            <person name="Poehlein A."/>
            <person name="Protasov E."/>
            <person name="Platt K."/>
            <person name="Reeh H."/>
            <person name="Daniel R."/>
            <person name="Brune A."/>
        </authorList>
    </citation>
    <scope>NUCLEOTIDE SEQUENCE [LARGE SCALE GENOMIC DNA]</scope>
    <source>
        <strain evidence="2 3">Hf6</strain>
    </source>
</reference>
<dbReference type="KEGG" id="mehf:MmiHf6_14490"/>
<feature type="transmembrane region" description="Helical" evidence="1">
    <location>
        <begin position="7"/>
        <end position="28"/>
    </location>
</feature>
<organism evidence="2 3">
    <name type="scientific">Methanimicrococcus hongohii</name>
    <dbReference type="NCBI Taxonomy" id="3028295"/>
    <lineage>
        <taxon>Archaea</taxon>
        <taxon>Methanobacteriati</taxon>
        <taxon>Methanobacteriota</taxon>
        <taxon>Stenosarchaea group</taxon>
        <taxon>Methanomicrobia</taxon>
        <taxon>Methanosarcinales</taxon>
        <taxon>Methanosarcinaceae</taxon>
        <taxon>Methanimicrococcus</taxon>
    </lineage>
</organism>
<gene>
    <name evidence="2" type="ORF">MmiHf6_14490</name>
</gene>
<protein>
    <submittedName>
        <fullName evidence="2">Uncharacterized protein</fullName>
    </submittedName>
</protein>
<dbReference type="RefSeq" id="WP_316557294.1">
    <property type="nucleotide sequence ID" value="NZ_CP131059.1"/>
</dbReference>
<evidence type="ECO:0000256" key="1">
    <source>
        <dbReference type="SAM" id="Phobius"/>
    </source>
</evidence>
<evidence type="ECO:0000313" key="3">
    <source>
        <dbReference type="Proteomes" id="UP001302978"/>
    </source>
</evidence>